<protein>
    <submittedName>
        <fullName evidence="2">Uncharacterized protein</fullName>
    </submittedName>
</protein>
<evidence type="ECO:0000256" key="1">
    <source>
        <dbReference type="SAM" id="MobiDB-lite"/>
    </source>
</evidence>
<accession>A0AAN8KE93</accession>
<gene>
    <name evidence="2" type="ORF">SNE40_001591</name>
</gene>
<evidence type="ECO:0000313" key="3">
    <source>
        <dbReference type="Proteomes" id="UP001347796"/>
    </source>
</evidence>
<feature type="region of interest" description="Disordered" evidence="1">
    <location>
        <begin position="75"/>
        <end position="114"/>
    </location>
</feature>
<dbReference type="Proteomes" id="UP001347796">
    <property type="component" value="Unassembled WGS sequence"/>
</dbReference>
<reference evidence="2 3" key="1">
    <citation type="submission" date="2024-01" db="EMBL/GenBank/DDBJ databases">
        <title>The genome of the rayed Mediterranean limpet Patella caerulea (Linnaeus, 1758).</title>
        <authorList>
            <person name="Anh-Thu Weber A."/>
            <person name="Halstead-Nussloch G."/>
        </authorList>
    </citation>
    <scope>NUCLEOTIDE SEQUENCE [LARGE SCALE GENOMIC DNA]</scope>
    <source>
        <strain evidence="2">AATW-2023a</strain>
        <tissue evidence="2">Whole specimen</tissue>
    </source>
</reference>
<feature type="compositionally biased region" description="Polar residues" evidence="1">
    <location>
        <begin position="104"/>
        <end position="114"/>
    </location>
</feature>
<proteinExistence type="predicted"/>
<name>A0AAN8KE93_PATCE</name>
<sequence length="114" mass="13247">MLHPKYFNLCNLNTPITTFLFGDDVGKEIRKCETSLRLRHDKPLFYATTPRRAVRSNRFYQYPGRGSASSQLAYNRSRPYSAYNRPHPYNYRGRTRPGRGAFQFQGSNTKTSST</sequence>
<comment type="caution">
    <text evidence="2">The sequence shown here is derived from an EMBL/GenBank/DDBJ whole genome shotgun (WGS) entry which is preliminary data.</text>
</comment>
<dbReference type="EMBL" id="JAZGQO010000001">
    <property type="protein sequence ID" value="KAK6196350.1"/>
    <property type="molecule type" value="Genomic_DNA"/>
</dbReference>
<evidence type="ECO:0000313" key="2">
    <source>
        <dbReference type="EMBL" id="KAK6196350.1"/>
    </source>
</evidence>
<keyword evidence="3" id="KW-1185">Reference proteome</keyword>
<organism evidence="2 3">
    <name type="scientific">Patella caerulea</name>
    <name type="common">Rayed Mediterranean limpet</name>
    <dbReference type="NCBI Taxonomy" id="87958"/>
    <lineage>
        <taxon>Eukaryota</taxon>
        <taxon>Metazoa</taxon>
        <taxon>Spiralia</taxon>
        <taxon>Lophotrochozoa</taxon>
        <taxon>Mollusca</taxon>
        <taxon>Gastropoda</taxon>
        <taxon>Patellogastropoda</taxon>
        <taxon>Patelloidea</taxon>
        <taxon>Patellidae</taxon>
        <taxon>Patella</taxon>
    </lineage>
</organism>
<dbReference type="AlphaFoldDB" id="A0AAN8KE93"/>